<organism evidence="3 4">
    <name type="scientific">Crossiella equi</name>
    <dbReference type="NCBI Taxonomy" id="130796"/>
    <lineage>
        <taxon>Bacteria</taxon>
        <taxon>Bacillati</taxon>
        <taxon>Actinomycetota</taxon>
        <taxon>Actinomycetes</taxon>
        <taxon>Pseudonocardiales</taxon>
        <taxon>Pseudonocardiaceae</taxon>
        <taxon>Crossiella</taxon>
    </lineage>
</organism>
<dbReference type="InterPro" id="IPR013538">
    <property type="entry name" value="ASHA1/2-like_C"/>
</dbReference>
<dbReference type="Pfam" id="PF08327">
    <property type="entry name" value="AHSA1"/>
    <property type="match status" value="1"/>
</dbReference>
<comment type="similarity">
    <text evidence="1">Belongs to the AHA1 family.</text>
</comment>
<dbReference type="CDD" id="cd07826">
    <property type="entry name" value="SRPBCC_CalC_Aha1-like_9"/>
    <property type="match status" value="1"/>
</dbReference>
<protein>
    <submittedName>
        <fullName evidence="3">Uncharacterized protein YndB with AHSA1/START domain</fullName>
    </submittedName>
</protein>
<dbReference type="RefSeq" id="WP_086783647.1">
    <property type="nucleotide sequence ID" value="NZ_JAGIOO010000001.1"/>
</dbReference>
<accession>A0ABS5AQD5</accession>
<comment type="caution">
    <text evidence="3">The sequence shown here is derived from an EMBL/GenBank/DDBJ whole genome shotgun (WGS) entry which is preliminary data.</text>
</comment>
<dbReference type="SUPFAM" id="SSF55961">
    <property type="entry name" value="Bet v1-like"/>
    <property type="match status" value="1"/>
</dbReference>
<dbReference type="Proteomes" id="UP001519363">
    <property type="component" value="Unassembled WGS sequence"/>
</dbReference>
<dbReference type="InterPro" id="IPR023393">
    <property type="entry name" value="START-like_dom_sf"/>
</dbReference>
<gene>
    <name evidence="3" type="ORF">JOF53_007657</name>
</gene>
<feature type="domain" description="Activator of Hsp90 ATPase homologue 1/2-like C-terminal" evidence="2">
    <location>
        <begin position="28"/>
        <end position="160"/>
    </location>
</feature>
<reference evidence="3 4" key="1">
    <citation type="submission" date="2021-03" db="EMBL/GenBank/DDBJ databases">
        <title>Sequencing the genomes of 1000 actinobacteria strains.</title>
        <authorList>
            <person name="Klenk H.-P."/>
        </authorList>
    </citation>
    <scope>NUCLEOTIDE SEQUENCE [LARGE SCALE GENOMIC DNA]</scope>
    <source>
        <strain evidence="3 4">DSM 44580</strain>
    </source>
</reference>
<dbReference type="EMBL" id="JAGIOO010000001">
    <property type="protein sequence ID" value="MBP2478785.1"/>
    <property type="molecule type" value="Genomic_DNA"/>
</dbReference>
<sequence>MTDGSRVRPRVSVTAPGERELCVRRGFDAPARLVFRTFTEPALLRRWFGAEGWQLVQCEIDLRPGGTWRFVSRDGRGHKMGHRGVYWEVRRPERLVYTETYDDQWVPGEAVVTVDFEESGGGTELTTLIRYPTKRARDLAAASPMERGLAEGYLRLADVLAELTEGVATP</sequence>
<dbReference type="Gene3D" id="3.30.530.20">
    <property type="match status" value="1"/>
</dbReference>
<keyword evidence="4" id="KW-1185">Reference proteome</keyword>
<proteinExistence type="inferred from homology"/>
<name>A0ABS5AQD5_9PSEU</name>
<evidence type="ECO:0000259" key="2">
    <source>
        <dbReference type="Pfam" id="PF08327"/>
    </source>
</evidence>
<evidence type="ECO:0000256" key="1">
    <source>
        <dbReference type="ARBA" id="ARBA00006817"/>
    </source>
</evidence>
<evidence type="ECO:0000313" key="3">
    <source>
        <dbReference type="EMBL" id="MBP2478785.1"/>
    </source>
</evidence>
<evidence type="ECO:0000313" key="4">
    <source>
        <dbReference type="Proteomes" id="UP001519363"/>
    </source>
</evidence>